<reference evidence="1" key="1">
    <citation type="submission" date="2012-04" db="EMBL/GenBank/DDBJ databases">
        <title>The Genome Sequence of Loa loa.</title>
        <authorList>
            <consortium name="The Broad Institute Genome Sequencing Platform"/>
            <consortium name="Broad Institute Genome Sequencing Center for Infectious Disease"/>
            <person name="Nutman T.B."/>
            <person name="Fink D.L."/>
            <person name="Russ C."/>
            <person name="Young S."/>
            <person name="Zeng Q."/>
            <person name="Gargeya S."/>
            <person name="Alvarado L."/>
            <person name="Berlin A."/>
            <person name="Chapman S.B."/>
            <person name="Chen Z."/>
            <person name="Freedman E."/>
            <person name="Gellesch M."/>
            <person name="Goldberg J."/>
            <person name="Griggs A."/>
            <person name="Gujja S."/>
            <person name="Heilman E.R."/>
            <person name="Heiman D."/>
            <person name="Howarth C."/>
            <person name="Mehta T."/>
            <person name="Neiman D."/>
            <person name="Pearson M."/>
            <person name="Roberts A."/>
            <person name="Saif S."/>
            <person name="Shea T."/>
            <person name="Shenoy N."/>
            <person name="Sisk P."/>
            <person name="Stolte C."/>
            <person name="Sykes S."/>
            <person name="White J."/>
            <person name="Yandava C."/>
            <person name="Haas B."/>
            <person name="Henn M.R."/>
            <person name="Nusbaum C."/>
            <person name="Birren B."/>
        </authorList>
    </citation>
    <scope>NUCLEOTIDE SEQUENCE [LARGE SCALE GENOMIC DNA]</scope>
</reference>
<evidence type="ECO:0000313" key="1">
    <source>
        <dbReference type="EMBL" id="EFO27035.1"/>
    </source>
</evidence>
<protein>
    <submittedName>
        <fullName evidence="1">Uncharacterized protein</fullName>
    </submittedName>
</protein>
<dbReference type="EMBL" id="JH712080">
    <property type="protein sequence ID" value="EFO27035.1"/>
    <property type="molecule type" value="Genomic_DNA"/>
</dbReference>
<dbReference type="GeneID" id="9938831"/>
<dbReference type="CTD" id="9938831"/>
<name>A0A1S0U8R2_LOALO</name>
<sequence>MTDTYMLGPSRDFCTTNLQSSKCLECSENFSAFVQAPTAIKEEAEMSRLSSKICKIHNERLILLTNSISSFFLEETITSYHMHTAIQETITSYHMHQNGINRSPR</sequence>
<dbReference type="KEGG" id="loa:LOAG_01455"/>
<gene>
    <name evidence="1" type="ORF">LOAG_01455</name>
</gene>
<dbReference type="AlphaFoldDB" id="A0A1S0U8R2"/>
<dbReference type="RefSeq" id="XP_003137042.1">
    <property type="nucleotide sequence ID" value="XM_003136994.1"/>
</dbReference>
<accession>A0A1S0U8R2</accession>
<dbReference type="InParanoid" id="A0A1S0U8R2"/>
<organism evidence="1">
    <name type="scientific">Loa loa</name>
    <name type="common">Eye worm</name>
    <name type="synonym">Filaria loa</name>
    <dbReference type="NCBI Taxonomy" id="7209"/>
    <lineage>
        <taxon>Eukaryota</taxon>
        <taxon>Metazoa</taxon>
        <taxon>Ecdysozoa</taxon>
        <taxon>Nematoda</taxon>
        <taxon>Chromadorea</taxon>
        <taxon>Rhabditida</taxon>
        <taxon>Spirurina</taxon>
        <taxon>Spiruromorpha</taxon>
        <taxon>Filarioidea</taxon>
        <taxon>Onchocercidae</taxon>
        <taxon>Loa</taxon>
    </lineage>
</organism>
<proteinExistence type="predicted"/>